<proteinExistence type="predicted"/>
<accession>A0ABP0UE38</accession>
<reference evidence="1" key="1">
    <citation type="submission" date="2024-02" db="EMBL/GenBank/DDBJ databases">
        <authorList>
            <consortium name="ELIXIR-Norway"/>
            <consortium name="Elixir Norway"/>
        </authorList>
    </citation>
    <scope>NUCLEOTIDE SEQUENCE</scope>
</reference>
<keyword evidence="2" id="KW-1185">Reference proteome</keyword>
<evidence type="ECO:0000313" key="2">
    <source>
        <dbReference type="Proteomes" id="UP001497512"/>
    </source>
</evidence>
<organism evidence="1 2">
    <name type="scientific">Sphagnum troendelagicum</name>
    <dbReference type="NCBI Taxonomy" id="128251"/>
    <lineage>
        <taxon>Eukaryota</taxon>
        <taxon>Viridiplantae</taxon>
        <taxon>Streptophyta</taxon>
        <taxon>Embryophyta</taxon>
        <taxon>Bryophyta</taxon>
        <taxon>Sphagnophytina</taxon>
        <taxon>Sphagnopsida</taxon>
        <taxon>Sphagnales</taxon>
        <taxon>Sphagnaceae</taxon>
        <taxon>Sphagnum</taxon>
    </lineage>
</organism>
<sequence length="132" mass="14818">MAMLTRGISFRRQGSSGMSWADNWTFTDAGMFRIPKASDVEPEKAAALVPASQKVPDTTTNIVVETSGVVTSTEPIQVQKTTSSKLHRRNSMWGIRWIKNPFKKSRGKTERSFHSLGERKQYPECIWTGLQG</sequence>
<name>A0ABP0UE38_9BRYO</name>
<gene>
    <name evidence="1" type="ORF">CSSPTR1EN2_LOCUS14716</name>
</gene>
<dbReference type="EMBL" id="OZ019895">
    <property type="protein sequence ID" value="CAK9219647.1"/>
    <property type="molecule type" value="Genomic_DNA"/>
</dbReference>
<dbReference type="Proteomes" id="UP001497512">
    <property type="component" value="Chromosome 3"/>
</dbReference>
<protein>
    <submittedName>
        <fullName evidence="1">Uncharacterized protein</fullName>
    </submittedName>
</protein>
<evidence type="ECO:0000313" key="1">
    <source>
        <dbReference type="EMBL" id="CAK9219647.1"/>
    </source>
</evidence>